<dbReference type="PANTHER" id="PTHR37725">
    <property type="match status" value="1"/>
</dbReference>
<evidence type="ECO:0000313" key="1">
    <source>
        <dbReference type="EMBL" id="VFU43173.1"/>
    </source>
</evidence>
<sequence length="229" mass="25947">MKAAKSFDQDFEPKLLPTAIHKSIKNQSNLLHHFIDSNIKSCSIFSSQRLLSSNITIMSEGNHRDASLVCPEVDIYQFGYPSSNDSPFLGSYDDLSLLESGLYQQKYGYFSDKCYRNQDKALESIDSRFLMLLESFRDLFIRRNEVFKKLFPELHDEFVGMLKKIGNVNLYIEKPSQVKTRALCLQRSFSVDSPRTPSRNGVGSPLTLERFKVRTVVPGGGGQGPSKSK</sequence>
<protein>
    <submittedName>
        <fullName evidence="1">Uncharacterized protein</fullName>
    </submittedName>
</protein>
<reference evidence="1" key="1">
    <citation type="submission" date="2019-03" db="EMBL/GenBank/DDBJ databases">
        <authorList>
            <person name="Mank J."/>
            <person name="Almeida P."/>
        </authorList>
    </citation>
    <scope>NUCLEOTIDE SEQUENCE</scope>
    <source>
        <strain evidence="1">78183</strain>
    </source>
</reference>
<organism evidence="1">
    <name type="scientific">Salix viminalis</name>
    <name type="common">Common osier</name>
    <name type="synonym">Basket willow</name>
    <dbReference type="NCBI Taxonomy" id="40686"/>
    <lineage>
        <taxon>Eukaryota</taxon>
        <taxon>Viridiplantae</taxon>
        <taxon>Streptophyta</taxon>
        <taxon>Embryophyta</taxon>
        <taxon>Tracheophyta</taxon>
        <taxon>Spermatophyta</taxon>
        <taxon>Magnoliopsida</taxon>
        <taxon>eudicotyledons</taxon>
        <taxon>Gunneridae</taxon>
        <taxon>Pentapetalae</taxon>
        <taxon>rosids</taxon>
        <taxon>fabids</taxon>
        <taxon>Malpighiales</taxon>
        <taxon>Salicaceae</taxon>
        <taxon>Saliceae</taxon>
        <taxon>Salix</taxon>
    </lineage>
</organism>
<gene>
    <name evidence="1" type="ORF">SVIM_LOCUS262842</name>
</gene>
<name>A0A6N2LPV8_SALVM</name>
<dbReference type="AlphaFoldDB" id="A0A6N2LPV8"/>
<dbReference type="PANTHER" id="PTHR37725:SF1">
    <property type="match status" value="1"/>
</dbReference>
<proteinExistence type="predicted"/>
<dbReference type="EMBL" id="CAADRP010001596">
    <property type="protein sequence ID" value="VFU43173.1"/>
    <property type="molecule type" value="Genomic_DNA"/>
</dbReference>
<accession>A0A6N2LPV8</accession>